<evidence type="ECO:0000259" key="4">
    <source>
        <dbReference type="Pfam" id="PF13399"/>
    </source>
</evidence>
<dbReference type="Pfam" id="PF03816">
    <property type="entry name" value="LytR_cpsA_psr"/>
    <property type="match status" value="1"/>
</dbReference>
<proteinExistence type="inferred from homology"/>
<reference evidence="5 6" key="1">
    <citation type="submission" date="2022-06" db="EMBL/GenBank/DDBJ databases">
        <title>Genomic Encyclopedia of Archaeal and Bacterial Type Strains, Phase II (KMG-II): from individual species to whole genera.</title>
        <authorList>
            <person name="Goeker M."/>
        </authorList>
    </citation>
    <scope>NUCLEOTIDE SEQUENCE [LARGE SCALE GENOMIC DNA]</scope>
    <source>
        <strain evidence="5 6">DSM 40477</strain>
    </source>
</reference>
<name>A0ABT1HT03_STRSD</name>
<feature type="compositionally biased region" description="Polar residues" evidence="2">
    <location>
        <begin position="468"/>
        <end position="481"/>
    </location>
</feature>
<sequence length="605" mass="63329">MNERPPRPGGAGGFPGQGVPPRGHPPRPTPPAGPPPGQVRGRPLQRPVGDPGTPRSRTGRVPPSAVEPPETRALRAQDQRPPTRAGRTKALPTAEALAAPLPEPPAGRERPRHAVRAALVAGKTATALVSVVVLGLTGYAWATYRDLSSGLTTTDVITRREGPKPADGATDILLVGNDSRVDAQGNPLPKEVLEELRAGANEGELTDSLILLRIPNDGRRAVAFSFPRDSYVQIPGGYGQHKINSAYGRAKRDAFDRLTREGVPKQKAEQDAQAEGRKTTIRTIEQLSGVTIDHFAEVNLLGFYKITQAVGGVEVCLKRPTKDYKSGADFKAGPQTISGGDALAFVRQREDLPRSDLDRVVRQQVFMAGLAKKMLSAGVLTDTKKLSDLVDALKQTVVLDQGWDVLGFAQQMQGITGGSISFETIPVGRPDLPTPADGLAVQVDPAQVKAAVAKAIGADNAGNPDRPGSSSTSPSADNSRVTVDVRNSSGAVGLATRVLESLAGKGFTTGDATNAPARKNSVVRHAKGDEAVARRVADALGGLDVEPDVNLPANRVRVFLGSDYAGPGANGLLGDGLLLPDGAPHQAPSANPEPQITANGVVCVD</sequence>
<evidence type="ECO:0000256" key="2">
    <source>
        <dbReference type="SAM" id="MobiDB-lite"/>
    </source>
</evidence>
<accession>A0ABT1HT03</accession>
<dbReference type="InterPro" id="IPR027381">
    <property type="entry name" value="LytR/CpsA/Psr_C"/>
</dbReference>
<evidence type="ECO:0000313" key="5">
    <source>
        <dbReference type="EMBL" id="MCP2258646.1"/>
    </source>
</evidence>
<keyword evidence="6" id="KW-1185">Reference proteome</keyword>
<evidence type="ECO:0000259" key="3">
    <source>
        <dbReference type="Pfam" id="PF03816"/>
    </source>
</evidence>
<dbReference type="EMBL" id="JAMTCP010000010">
    <property type="protein sequence ID" value="MCP2258646.1"/>
    <property type="molecule type" value="Genomic_DNA"/>
</dbReference>
<feature type="region of interest" description="Disordered" evidence="2">
    <location>
        <begin position="1"/>
        <end position="110"/>
    </location>
</feature>
<feature type="compositionally biased region" description="Basic and acidic residues" evidence="2">
    <location>
        <begin position="69"/>
        <end position="78"/>
    </location>
</feature>
<feature type="domain" description="LytR/CpsA/Psr regulator C-terminal" evidence="4">
    <location>
        <begin position="480"/>
        <end position="564"/>
    </location>
</feature>
<protein>
    <submittedName>
        <fullName evidence="5">Transcriptional attenuator, LytR family</fullName>
    </submittedName>
</protein>
<feature type="compositionally biased region" description="Low complexity" evidence="2">
    <location>
        <begin position="90"/>
        <end position="100"/>
    </location>
</feature>
<dbReference type="InterPro" id="IPR004474">
    <property type="entry name" value="LytR_CpsA_psr"/>
</dbReference>
<organism evidence="5 6">
    <name type="scientific">Streptoalloteichus tenebrarius (strain ATCC 17920 / DSM 40477 / JCM 4838 / CBS 697.72 / NBRC 16177 / NCIMB 11028 / NRRL B-12390 / A12253. 1 / ISP 5477)</name>
    <name type="common">Streptomyces tenebrarius</name>
    <dbReference type="NCBI Taxonomy" id="1933"/>
    <lineage>
        <taxon>Bacteria</taxon>
        <taxon>Bacillati</taxon>
        <taxon>Actinomycetota</taxon>
        <taxon>Actinomycetes</taxon>
        <taxon>Pseudonocardiales</taxon>
        <taxon>Pseudonocardiaceae</taxon>
        <taxon>Streptoalloteichus</taxon>
    </lineage>
</organism>
<dbReference type="Gene3D" id="3.30.70.2390">
    <property type="match status" value="1"/>
</dbReference>
<dbReference type="NCBIfam" id="TIGR00350">
    <property type="entry name" value="lytR_cpsA_psr"/>
    <property type="match status" value="1"/>
</dbReference>
<feature type="compositionally biased region" description="Low complexity" evidence="2">
    <location>
        <begin position="38"/>
        <end position="47"/>
    </location>
</feature>
<dbReference type="Pfam" id="PF13399">
    <property type="entry name" value="LytR_C"/>
    <property type="match status" value="1"/>
</dbReference>
<dbReference type="InterPro" id="IPR050922">
    <property type="entry name" value="LytR/CpsA/Psr_CW_biosynth"/>
</dbReference>
<dbReference type="Gene3D" id="3.40.630.190">
    <property type="entry name" value="LCP protein"/>
    <property type="match status" value="1"/>
</dbReference>
<dbReference type="RefSeq" id="WP_253669568.1">
    <property type="nucleotide sequence ID" value="NZ_JAMTCP010000010.1"/>
</dbReference>
<feature type="compositionally biased region" description="Pro residues" evidence="2">
    <location>
        <begin position="22"/>
        <end position="37"/>
    </location>
</feature>
<comment type="similarity">
    <text evidence="1">Belongs to the LytR/CpsA/Psr (LCP) family.</text>
</comment>
<feature type="region of interest" description="Disordered" evidence="2">
    <location>
        <begin position="457"/>
        <end position="481"/>
    </location>
</feature>
<comment type="caution">
    <text evidence="5">The sequence shown here is derived from an EMBL/GenBank/DDBJ whole genome shotgun (WGS) entry which is preliminary data.</text>
</comment>
<evidence type="ECO:0000256" key="1">
    <source>
        <dbReference type="ARBA" id="ARBA00006068"/>
    </source>
</evidence>
<dbReference type="Proteomes" id="UP001205311">
    <property type="component" value="Unassembled WGS sequence"/>
</dbReference>
<dbReference type="PANTHER" id="PTHR33392">
    <property type="entry name" value="POLYISOPRENYL-TEICHOIC ACID--PEPTIDOGLYCAN TEICHOIC ACID TRANSFERASE TAGU"/>
    <property type="match status" value="1"/>
</dbReference>
<feature type="domain" description="Cell envelope-related transcriptional attenuator" evidence="3">
    <location>
        <begin position="206"/>
        <end position="375"/>
    </location>
</feature>
<evidence type="ECO:0000313" key="6">
    <source>
        <dbReference type="Proteomes" id="UP001205311"/>
    </source>
</evidence>
<gene>
    <name evidence="5" type="ORF">LX15_002344</name>
</gene>
<dbReference type="PANTHER" id="PTHR33392:SF6">
    <property type="entry name" value="POLYISOPRENYL-TEICHOIC ACID--PEPTIDOGLYCAN TEICHOIC ACID TRANSFERASE TAGU"/>
    <property type="match status" value="1"/>
</dbReference>